<reference evidence="1" key="1">
    <citation type="journal article" date="2022" name="Cell">
        <title>Design, construction, and in vivo augmentation of a complex gut microbiome.</title>
        <authorList>
            <person name="Cheng A.G."/>
            <person name="Ho P.Y."/>
            <person name="Aranda-Diaz A."/>
            <person name="Jain S."/>
            <person name="Yu F.B."/>
            <person name="Meng X."/>
            <person name="Wang M."/>
            <person name="Iakiviak M."/>
            <person name="Nagashima K."/>
            <person name="Zhao A."/>
            <person name="Murugkar P."/>
            <person name="Patil A."/>
            <person name="Atabakhsh K."/>
            <person name="Weakley A."/>
            <person name="Yan J."/>
            <person name="Brumbaugh A.R."/>
            <person name="Higginbottom S."/>
            <person name="Dimas A."/>
            <person name="Shiver A.L."/>
            <person name="Deutschbauer A."/>
            <person name="Neff N."/>
            <person name="Sonnenburg J.L."/>
            <person name="Huang K.C."/>
            <person name="Fischbach M.A."/>
        </authorList>
    </citation>
    <scope>NUCLEOTIDE SEQUENCE</scope>
    <source>
        <strain evidence="1">DSM 19829</strain>
    </source>
</reference>
<dbReference type="RefSeq" id="WP_028527498.1">
    <property type="nucleotide sequence ID" value="NZ_CABLBR010000003.1"/>
</dbReference>
<dbReference type="Gene3D" id="3.60.60.10">
    <property type="entry name" value="Penicillin V Acylase, Chain A"/>
    <property type="match status" value="1"/>
</dbReference>
<evidence type="ECO:0000313" key="1">
    <source>
        <dbReference type="EMBL" id="UWP60794.1"/>
    </source>
</evidence>
<protein>
    <submittedName>
        <fullName evidence="1">Conjugal transfer protein</fullName>
    </submittedName>
</protein>
<evidence type="ECO:0000313" key="2">
    <source>
        <dbReference type="Proteomes" id="UP001060164"/>
    </source>
</evidence>
<keyword evidence="2" id="KW-1185">Reference proteome</keyword>
<dbReference type="InterPro" id="IPR029055">
    <property type="entry name" value="Ntn_hydrolases_N"/>
</dbReference>
<gene>
    <name evidence="1" type="ORF">NQ502_07090</name>
</gene>
<name>A0ABY5VJK2_9FIRM</name>
<dbReference type="SUPFAM" id="SSF56235">
    <property type="entry name" value="N-terminal nucleophile aminohydrolases (Ntn hydrolases)"/>
    <property type="match status" value="1"/>
</dbReference>
<dbReference type="EMBL" id="CP102290">
    <property type="protein sequence ID" value="UWP60794.1"/>
    <property type="molecule type" value="Genomic_DNA"/>
</dbReference>
<sequence>MCTRFVYNGDDMITGFNFDIDLAVWDHKVITERERFYIGIRMPDHRYHSFHGVNANGNAGTLLYVHGNEKGQYCGGDQCCSIADLTEAFVRAEISLDDALDIVRSRNIVYAPDATMQSMLSDKSGRVLMIEPGIGYRLEKERYSLVTNYSLLMPEETRPYIVTGDDRYERAAELLESFGSSFSAADAMSVLESVRQEGVWATRVTFVYSVKEQKVYYVLNNNFDRILEYQFH</sequence>
<dbReference type="Proteomes" id="UP001060164">
    <property type="component" value="Chromosome"/>
</dbReference>
<organism evidence="1 2">
    <name type="scientific">Ruminococcus gauvreauii</name>
    <dbReference type="NCBI Taxonomy" id="438033"/>
    <lineage>
        <taxon>Bacteria</taxon>
        <taxon>Bacillati</taxon>
        <taxon>Bacillota</taxon>
        <taxon>Clostridia</taxon>
        <taxon>Eubacteriales</taxon>
        <taxon>Oscillospiraceae</taxon>
        <taxon>Ruminococcus</taxon>
    </lineage>
</organism>
<proteinExistence type="predicted"/>
<accession>A0ABY5VJK2</accession>